<proteinExistence type="predicted"/>
<evidence type="ECO:0000256" key="2">
    <source>
        <dbReference type="SAM" id="Phobius"/>
    </source>
</evidence>
<gene>
    <name evidence="4" type="ORF">Pla22_13990</name>
</gene>
<feature type="transmembrane region" description="Helical" evidence="2">
    <location>
        <begin position="21"/>
        <end position="40"/>
    </location>
</feature>
<dbReference type="Gene3D" id="3.10.560.10">
    <property type="entry name" value="Outer membrane lipoprotein wza domain like"/>
    <property type="match status" value="1"/>
</dbReference>
<sequence>MHRNGSSKLAKITTRRLMQGYAMLACLWMTGCSTLGLSLFPSDSMLTKDAESVLDASKIPFGIARENAKTVLPPHALEPGDALLIEPVNLERDLRLPADQVVLADGTVDLGPYGRVVVAGQDLEQAESLIERQIAYQIRLQQETCKPLLADETGELNQARDLPEDCDAIAVNVRMLEPVHRFYVLGEVNAPGAYPLSGFETVLDAIVTAGGLTSAANPCKILLARPTDPCECRVTLPVCYRSIVQMGNTSSNYQLQPGDRIFVSSRSCMDELMFWRASRTCDRCQGCNRACKVPPTYTAQPMLGVANTMISPGSVGLMRLSNDPLRPNDLLERDSPDFQSSEGNSSQGLSDYLNQSPEAPFSSERSRESDVDGELDFRDN</sequence>
<keyword evidence="2" id="KW-0472">Membrane</keyword>
<dbReference type="InterPro" id="IPR019554">
    <property type="entry name" value="Soluble_ligand-bd"/>
</dbReference>
<comment type="caution">
    <text evidence="4">The sequence shown here is derived from an EMBL/GenBank/DDBJ whole genome shotgun (WGS) entry which is preliminary data.</text>
</comment>
<evidence type="ECO:0000256" key="1">
    <source>
        <dbReference type="SAM" id="MobiDB-lite"/>
    </source>
</evidence>
<dbReference type="PANTHER" id="PTHR33619:SF3">
    <property type="entry name" value="POLYSACCHARIDE EXPORT PROTEIN GFCE-RELATED"/>
    <property type="match status" value="1"/>
</dbReference>
<dbReference type="EMBL" id="SJPI01000001">
    <property type="protein sequence ID" value="TWT53766.1"/>
    <property type="molecule type" value="Genomic_DNA"/>
</dbReference>
<protein>
    <submittedName>
        <fullName evidence="4">SLBB domain protein</fullName>
    </submittedName>
</protein>
<feature type="region of interest" description="Disordered" evidence="1">
    <location>
        <begin position="325"/>
        <end position="380"/>
    </location>
</feature>
<dbReference type="AlphaFoldDB" id="A0A5C5WSM2"/>
<dbReference type="GO" id="GO:0015159">
    <property type="term" value="F:polysaccharide transmembrane transporter activity"/>
    <property type="evidence" value="ECO:0007669"/>
    <property type="project" value="InterPro"/>
</dbReference>
<dbReference type="PANTHER" id="PTHR33619">
    <property type="entry name" value="POLYSACCHARIDE EXPORT PROTEIN GFCE-RELATED"/>
    <property type="match status" value="1"/>
</dbReference>
<feature type="compositionally biased region" description="Polar residues" evidence="1">
    <location>
        <begin position="337"/>
        <end position="357"/>
    </location>
</feature>
<keyword evidence="5" id="KW-1185">Reference proteome</keyword>
<dbReference type="PROSITE" id="PS51257">
    <property type="entry name" value="PROKAR_LIPOPROTEIN"/>
    <property type="match status" value="1"/>
</dbReference>
<dbReference type="Proteomes" id="UP000316598">
    <property type="component" value="Unassembled WGS sequence"/>
</dbReference>
<evidence type="ECO:0000259" key="3">
    <source>
        <dbReference type="Pfam" id="PF10531"/>
    </source>
</evidence>
<keyword evidence="2" id="KW-0812">Transmembrane</keyword>
<evidence type="ECO:0000313" key="4">
    <source>
        <dbReference type="EMBL" id="TWT53766.1"/>
    </source>
</evidence>
<keyword evidence="2" id="KW-1133">Transmembrane helix</keyword>
<dbReference type="InterPro" id="IPR049712">
    <property type="entry name" value="Poly_export"/>
</dbReference>
<name>A0A5C5WSM2_9BACT</name>
<reference evidence="4 5" key="1">
    <citation type="submission" date="2019-02" db="EMBL/GenBank/DDBJ databases">
        <title>Deep-cultivation of Planctomycetes and their phenomic and genomic characterization uncovers novel biology.</title>
        <authorList>
            <person name="Wiegand S."/>
            <person name="Jogler M."/>
            <person name="Boedeker C."/>
            <person name="Pinto D."/>
            <person name="Vollmers J."/>
            <person name="Rivas-Marin E."/>
            <person name="Kohn T."/>
            <person name="Peeters S.H."/>
            <person name="Heuer A."/>
            <person name="Rast P."/>
            <person name="Oberbeckmann S."/>
            <person name="Bunk B."/>
            <person name="Jeske O."/>
            <person name="Meyerdierks A."/>
            <person name="Storesund J.E."/>
            <person name="Kallscheuer N."/>
            <person name="Luecker S."/>
            <person name="Lage O.M."/>
            <person name="Pohl T."/>
            <person name="Merkel B.J."/>
            <person name="Hornburger P."/>
            <person name="Mueller R.-W."/>
            <person name="Bruemmer F."/>
            <person name="Labrenz M."/>
            <person name="Spormann A.M."/>
            <person name="Op Den Camp H."/>
            <person name="Overmann J."/>
            <person name="Amann R."/>
            <person name="Jetten M.S.M."/>
            <person name="Mascher T."/>
            <person name="Medema M.H."/>
            <person name="Devos D.P."/>
            <person name="Kaster A.-K."/>
            <person name="Ovreas L."/>
            <person name="Rohde M."/>
            <person name="Galperin M.Y."/>
            <person name="Jogler C."/>
        </authorList>
    </citation>
    <scope>NUCLEOTIDE SEQUENCE [LARGE SCALE GENOMIC DNA]</scope>
    <source>
        <strain evidence="4 5">Pla22</strain>
    </source>
</reference>
<dbReference type="Pfam" id="PF10531">
    <property type="entry name" value="SLBB"/>
    <property type="match status" value="1"/>
</dbReference>
<feature type="compositionally biased region" description="Basic and acidic residues" evidence="1">
    <location>
        <begin position="364"/>
        <end position="380"/>
    </location>
</feature>
<feature type="domain" description="Soluble ligand binding" evidence="3">
    <location>
        <begin position="182"/>
        <end position="225"/>
    </location>
</feature>
<evidence type="ECO:0000313" key="5">
    <source>
        <dbReference type="Proteomes" id="UP000316598"/>
    </source>
</evidence>
<accession>A0A5C5WSM2</accession>
<organism evidence="4 5">
    <name type="scientific">Rubripirellula amarantea</name>
    <dbReference type="NCBI Taxonomy" id="2527999"/>
    <lineage>
        <taxon>Bacteria</taxon>
        <taxon>Pseudomonadati</taxon>
        <taxon>Planctomycetota</taxon>
        <taxon>Planctomycetia</taxon>
        <taxon>Pirellulales</taxon>
        <taxon>Pirellulaceae</taxon>
        <taxon>Rubripirellula</taxon>
    </lineage>
</organism>